<dbReference type="GO" id="GO:0006487">
    <property type="term" value="P:protein N-linked glycosylation"/>
    <property type="evidence" value="ECO:0007669"/>
    <property type="project" value="TreeGrafter"/>
</dbReference>
<feature type="region of interest" description="Disordered" evidence="7">
    <location>
        <begin position="29"/>
        <end position="52"/>
    </location>
</feature>
<dbReference type="OrthoDB" id="439943at2759"/>
<dbReference type="GO" id="GO:0005794">
    <property type="term" value="C:Golgi apparatus"/>
    <property type="evidence" value="ECO:0007669"/>
    <property type="project" value="TreeGrafter"/>
</dbReference>
<dbReference type="GO" id="GO:0000026">
    <property type="term" value="F:alpha-1,2-mannosyltransferase activity"/>
    <property type="evidence" value="ECO:0007669"/>
    <property type="project" value="TreeGrafter"/>
</dbReference>
<gene>
    <name evidence="8" type="ORF">WICPIJ_001536</name>
</gene>
<keyword evidence="5" id="KW-0735">Signal-anchor</keyword>
<comment type="caution">
    <text evidence="8">The sequence shown here is derived from an EMBL/GenBank/DDBJ whole genome shotgun (WGS) entry which is preliminary data.</text>
</comment>
<dbReference type="FunFam" id="3.90.550.10:FF:000051">
    <property type="entry name" value="Alpha-1,2-mannosyltransferase (Ktr4)"/>
    <property type="match status" value="1"/>
</dbReference>
<dbReference type="Pfam" id="PF01793">
    <property type="entry name" value="Glyco_transf_15"/>
    <property type="match status" value="1"/>
</dbReference>
<keyword evidence="4" id="KW-0808">Transferase</keyword>
<dbReference type="AlphaFoldDB" id="A0A9P8QBG0"/>
<name>A0A9P8QBG0_WICPI</name>
<dbReference type="GO" id="GO:0006493">
    <property type="term" value="P:protein O-linked glycosylation"/>
    <property type="evidence" value="ECO:0007669"/>
    <property type="project" value="TreeGrafter"/>
</dbReference>
<feature type="active site" description="Nucleophile" evidence="6">
    <location>
        <position position="311"/>
    </location>
</feature>
<dbReference type="InterPro" id="IPR002685">
    <property type="entry name" value="Glyco_trans_15"/>
</dbReference>
<evidence type="ECO:0000256" key="5">
    <source>
        <dbReference type="ARBA" id="ARBA00022968"/>
    </source>
</evidence>
<feature type="compositionally biased region" description="Low complexity" evidence="7">
    <location>
        <begin position="29"/>
        <end position="47"/>
    </location>
</feature>
<sequence length="424" mass="49051">MAKVSDRVVRLAVFTLLIIGLITFFSSSSPSAPSGTYTKPSSSSGSSSKDKAADFISKGDSVKASGSDSDSSNSLFSSFSSSSKSTDKLPFDVPDYIDPNYARENATFISLARNEDLWELVPAIRSVEDRFNSKYKYDWVFLNEEPFSVEFKTVMTSLVSGEAKFGLIPKEHWSFPDWIDTDKAAQTREDMKNIIYGSSISYRHMCRFESGFFFHHELMQNYKYYWRVEPSTKLYCDVNFDVFKFMRENNKDYGFTISIHEFEATIKTLWSETKKFVAANPQYVAEDNFMNFISDNNGETYNLCHFWTNFEVANMDFWRGEAYQAYFQHLEKAGGFFYERWGDAPVHSIAASLFLPQDRIHFFEEIGYFHGPYHHCPINDEIRNKNKCMCKPGDDFTWQDYSCTRKYYDVKGLAKPLGWEKHTG</sequence>
<protein>
    <recommendedName>
        <fullName evidence="10">Glycosyltransferase family 15 protein</fullName>
    </recommendedName>
</protein>
<organism evidence="8 9">
    <name type="scientific">Wickerhamomyces pijperi</name>
    <name type="common">Yeast</name>
    <name type="synonym">Pichia pijperi</name>
    <dbReference type="NCBI Taxonomy" id="599730"/>
    <lineage>
        <taxon>Eukaryota</taxon>
        <taxon>Fungi</taxon>
        <taxon>Dikarya</taxon>
        <taxon>Ascomycota</taxon>
        <taxon>Saccharomycotina</taxon>
        <taxon>Saccharomycetes</taxon>
        <taxon>Phaffomycetales</taxon>
        <taxon>Wickerhamomycetaceae</taxon>
        <taxon>Wickerhamomyces</taxon>
    </lineage>
</organism>
<keyword evidence="3" id="KW-0328">Glycosyltransferase</keyword>
<proteinExistence type="inferred from homology"/>
<evidence type="ECO:0000256" key="7">
    <source>
        <dbReference type="SAM" id="MobiDB-lite"/>
    </source>
</evidence>
<accession>A0A9P8QBG0</accession>
<evidence type="ECO:0000256" key="2">
    <source>
        <dbReference type="ARBA" id="ARBA00007677"/>
    </source>
</evidence>
<dbReference type="Proteomes" id="UP000774326">
    <property type="component" value="Unassembled WGS sequence"/>
</dbReference>
<keyword evidence="9" id="KW-1185">Reference proteome</keyword>
<evidence type="ECO:0000256" key="1">
    <source>
        <dbReference type="ARBA" id="ARBA00004606"/>
    </source>
</evidence>
<evidence type="ECO:0000313" key="8">
    <source>
        <dbReference type="EMBL" id="KAH3687478.1"/>
    </source>
</evidence>
<dbReference type="PANTHER" id="PTHR31121:SF6">
    <property type="entry name" value="ALPHA-1,2 MANNOSYLTRANSFERASE KTR1"/>
    <property type="match status" value="1"/>
</dbReference>
<comment type="subcellular location">
    <subcellularLocation>
        <location evidence="1">Membrane</location>
        <topology evidence="1">Single-pass type II membrane protein</topology>
    </subcellularLocation>
</comment>
<comment type="similarity">
    <text evidence="2">Belongs to the glycosyltransferase 15 family.</text>
</comment>
<dbReference type="GO" id="GO:0016020">
    <property type="term" value="C:membrane"/>
    <property type="evidence" value="ECO:0007669"/>
    <property type="project" value="UniProtKB-SubCell"/>
</dbReference>
<evidence type="ECO:0000256" key="4">
    <source>
        <dbReference type="ARBA" id="ARBA00022679"/>
    </source>
</evidence>
<evidence type="ECO:0008006" key="10">
    <source>
        <dbReference type="Google" id="ProtNLM"/>
    </source>
</evidence>
<reference evidence="8" key="2">
    <citation type="submission" date="2021-01" db="EMBL/GenBank/DDBJ databases">
        <authorList>
            <person name="Schikora-Tamarit M.A."/>
        </authorList>
    </citation>
    <scope>NUCLEOTIDE SEQUENCE</scope>
    <source>
        <strain evidence="8">CBS2887</strain>
    </source>
</reference>
<dbReference type="EMBL" id="JAEUBG010000809">
    <property type="protein sequence ID" value="KAH3687478.1"/>
    <property type="molecule type" value="Genomic_DNA"/>
</dbReference>
<dbReference type="Gene3D" id="3.90.550.10">
    <property type="entry name" value="Spore Coat Polysaccharide Biosynthesis Protein SpsA, Chain A"/>
    <property type="match status" value="1"/>
</dbReference>
<dbReference type="InterPro" id="IPR029044">
    <property type="entry name" value="Nucleotide-diphossugar_trans"/>
</dbReference>
<dbReference type="PIRSF" id="PIRSF018153">
    <property type="entry name" value="Glyco_trans_15"/>
    <property type="match status" value="1"/>
</dbReference>
<dbReference type="PANTHER" id="PTHR31121">
    <property type="entry name" value="ALPHA-1,2 MANNOSYLTRANSFERASE KTR1"/>
    <property type="match status" value="1"/>
</dbReference>
<evidence type="ECO:0000256" key="3">
    <source>
        <dbReference type="ARBA" id="ARBA00022676"/>
    </source>
</evidence>
<dbReference type="GO" id="GO:0000032">
    <property type="term" value="P:cell wall mannoprotein biosynthetic process"/>
    <property type="evidence" value="ECO:0007669"/>
    <property type="project" value="TreeGrafter"/>
</dbReference>
<dbReference type="SUPFAM" id="SSF53448">
    <property type="entry name" value="Nucleotide-diphospho-sugar transferases"/>
    <property type="match status" value="1"/>
</dbReference>
<evidence type="ECO:0000256" key="6">
    <source>
        <dbReference type="PIRSR" id="PIRSR018153-1"/>
    </source>
</evidence>
<reference evidence="8" key="1">
    <citation type="journal article" date="2021" name="Open Biol.">
        <title>Shared evolutionary footprints suggest mitochondrial oxidative damage underlies multiple complex I losses in fungi.</title>
        <authorList>
            <person name="Schikora-Tamarit M.A."/>
            <person name="Marcet-Houben M."/>
            <person name="Nosek J."/>
            <person name="Gabaldon T."/>
        </authorList>
    </citation>
    <scope>NUCLEOTIDE SEQUENCE</scope>
    <source>
        <strain evidence="8">CBS2887</strain>
    </source>
</reference>
<evidence type="ECO:0000313" key="9">
    <source>
        <dbReference type="Proteomes" id="UP000774326"/>
    </source>
</evidence>
<keyword evidence="5" id="KW-0812">Transmembrane</keyword>